<feature type="region of interest" description="Disordered" evidence="1">
    <location>
        <begin position="645"/>
        <end position="664"/>
    </location>
</feature>
<name>A0A2A9MFR5_BESBE</name>
<dbReference type="EMBL" id="NWUJ01000007">
    <property type="protein sequence ID" value="PFH34220.1"/>
    <property type="molecule type" value="Genomic_DNA"/>
</dbReference>
<evidence type="ECO:0000256" key="1">
    <source>
        <dbReference type="SAM" id="MobiDB-lite"/>
    </source>
</evidence>
<accession>A0A2A9MFR5</accession>
<organism evidence="2 3">
    <name type="scientific">Besnoitia besnoiti</name>
    <name type="common">Apicomplexan protozoan</name>
    <dbReference type="NCBI Taxonomy" id="94643"/>
    <lineage>
        <taxon>Eukaryota</taxon>
        <taxon>Sar</taxon>
        <taxon>Alveolata</taxon>
        <taxon>Apicomplexa</taxon>
        <taxon>Conoidasida</taxon>
        <taxon>Coccidia</taxon>
        <taxon>Eucoccidiorida</taxon>
        <taxon>Eimeriorina</taxon>
        <taxon>Sarcocystidae</taxon>
        <taxon>Besnoitia</taxon>
    </lineage>
</organism>
<evidence type="ECO:0000313" key="2">
    <source>
        <dbReference type="EMBL" id="PFH34220.1"/>
    </source>
</evidence>
<feature type="region of interest" description="Disordered" evidence="1">
    <location>
        <begin position="171"/>
        <end position="191"/>
    </location>
</feature>
<comment type="caution">
    <text evidence="2">The sequence shown here is derived from an EMBL/GenBank/DDBJ whole genome shotgun (WGS) entry which is preliminary data.</text>
</comment>
<proteinExistence type="predicted"/>
<feature type="compositionally biased region" description="Polar residues" evidence="1">
    <location>
        <begin position="175"/>
        <end position="191"/>
    </location>
</feature>
<dbReference type="AlphaFoldDB" id="A0A2A9MFR5"/>
<feature type="compositionally biased region" description="Polar residues" evidence="1">
    <location>
        <begin position="571"/>
        <end position="582"/>
    </location>
</feature>
<protein>
    <submittedName>
        <fullName evidence="2">Uncharacterized protein</fullName>
    </submittedName>
</protein>
<feature type="compositionally biased region" description="Polar residues" evidence="1">
    <location>
        <begin position="624"/>
        <end position="636"/>
    </location>
</feature>
<feature type="compositionally biased region" description="Low complexity" evidence="1">
    <location>
        <begin position="366"/>
        <end position="383"/>
    </location>
</feature>
<feature type="region of interest" description="Disordered" evidence="1">
    <location>
        <begin position="729"/>
        <end position="771"/>
    </location>
</feature>
<feature type="compositionally biased region" description="Low complexity" evidence="1">
    <location>
        <begin position="761"/>
        <end position="771"/>
    </location>
</feature>
<feature type="region of interest" description="Disordered" evidence="1">
    <location>
        <begin position="560"/>
        <end position="601"/>
    </location>
</feature>
<keyword evidence="3" id="KW-1185">Reference proteome</keyword>
<feature type="region of interest" description="Disordered" evidence="1">
    <location>
        <begin position="365"/>
        <end position="444"/>
    </location>
</feature>
<dbReference type="KEGG" id="bbes:BESB_073720"/>
<reference evidence="2 3" key="1">
    <citation type="submission" date="2017-09" db="EMBL/GenBank/DDBJ databases">
        <title>Genome sequencing of Besnoitia besnoiti strain Bb-Ger1.</title>
        <authorList>
            <person name="Schares G."/>
            <person name="Venepally P."/>
            <person name="Lorenzi H.A."/>
        </authorList>
    </citation>
    <scope>NUCLEOTIDE SEQUENCE [LARGE SCALE GENOMIC DNA]</scope>
    <source>
        <strain evidence="2 3">Bb-Ger1</strain>
    </source>
</reference>
<feature type="region of interest" description="Disordered" evidence="1">
    <location>
        <begin position="959"/>
        <end position="991"/>
    </location>
</feature>
<feature type="region of interest" description="Disordered" evidence="1">
    <location>
        <begin position="887"/>
        <end position="945"/>
    </location>
</feature>
<sequence length="991" mass="103776">MATPSPQRPGPASLYGRFPQCGGHANVLFHQSPLLSPDPSSCISFQHGHPTNTSVEYGVPTAVSGNSYTLAFPSRGRSEAMAVSPPQSYDCSPDTAMIPPAGGGSFAVNEHHSVPSPYNPVTQNFALGHPAQPNVSGVSAGAPALPFLKPTERGYSAPAGCSFLRPVPASGRGPFTQQAESPATTQTVSLSNSVDPYSVPAASACASPPIHRGTCFRGQHQFSAVSCHGTAPPAEAPGCGGIPESFLCARPAGLTAAEPFSATDPRSSVDDPRPGWEASPLPSEAGLPTPFLTPQTVCGDDRPPSISSAFQIPAVHAPSDRLSETGVPARSAASVYFASPTLETPSVTASNAPAGIPALAVSPGAPRRLAQSPSPLLPPQISRELPVAPSLPPNYTSQRSQAPGYQEPAPHWALHYGGASAGGHGPREQAFAGPQQLGVSAASDASERGFSAASLWQAEGQDAARNGSPGLFQCSRLPSSGVHQITPSPTANLSQAAGACWESAASFSQNPAGPFLRQTSAHSYGLADCQDSGLLKPDERHCLDAIQRLVRQTQDLLAHSEQRAHAAAPQQLESQPKVQTSAAFAEGRQEGSYSWKDGQAGRMYSDHDAPASFWGGSQEAALTGPNNHARTSSLPTHYSAEPLPQCSIFPGLSEPAAESPPRRGPWDWVPCHEYGGQRVTESTAQQSKGDRYRFRPEDCVCESRSGETFAAEKDSGTPPLRERVRESLASVEPTGGGRRASRDCGGVQKPGGRRFRGETRSASVSSGLGSSEGTIRLSRERRDALQCVKAVASVPGCRGRASRSPPAPVFHHVVAFSSPARRAFPRVGSFILSHNAKHARQKLPHVLCPPPPVRPVPSADPPSSAYSDCGFKPTIDGDSLAFSRTLGQPELKRSAAHRSTERSVTRRENGRGASANPSEPLRRGGAPVENMGAPIASQRIQPSERGIGEACANERTAAIGKRTGPLKREECSHGFQAQRELGFSGGDSDPP</sequence>
<feature type="compositionally biased region" description="Polar residues" evidence="1">
    <location>
        <begin position="393"/>
        <end position="403"/>
    </location>
</feature>
<feature type="compositionally biased region" description="Basic and acidic residues" evidence="1">
    <location>
        <begin position="890"/>
        <end position="910"/>
    </location>
</feature>
<gene>
    <name evidence="2" type="ORF">BESB_073720</name>
</gene>
<feature type="region of interest" description="Disordered" evidence="1">
    <location>
        <begin position="258"/>
        <end position="292"/>
    </location>
</feature>
<evidence type="ECO:0000313" key="3">
    <source>
        <dbReference type="Proteomes" id="UP000224006"/>
    </source>
</evidence>
<dbReference type="RefSeq" id="XP_029218229.1">
    <property type="nucleotide sequence ID" value="XM_029365745.1"/>
</dbReference>
<dbReference type="VEuPathDB" id="ToxoDB:BESB_073720"/>
<feature type="region of interest" description="Disordered" evidence="1">
    <location>
        <begin position="615"/>
        <end position="639"/>
    </location>
</feature>
<dbReference type="GeneID" id="40312298"/>
<dbReference type="Proteomes" id="UP000224006">
    <property type="component" value="Unassembled WGS sequence"/>
</dbReference>